<protein>
    <submittedName>
        <fullName evidence="3">Uncharacterized protein</fullName>
    </submittedName>
</protein>
<name>A0A397TS15_9GLOM</name>
<organism evidence="3 4">
    <name type="scientific">Gigaspora rosea</name>
    <dbReference type="NCBI Taxonomy" id="44941"/>
    <lineage>
        <taxon>Eukaryota</taxon>
        <taxon>Fungi</taxon>
        <taxon>Fungi incertae sedis</taxon>
        <taxon>Mucoromycota</taxon>
        <taxon>Glomeromycotina</taxon>
        <taxon>Glomeromycetes</taxon>
        <taxon>Diversisporales</taxon>
        <taxon>Gigasporaceae</taxon>
        <taxon>Gigaspora</taxon>
    </lineage>
</organism>
<dbReference type="Proteomes" id="UP000266673">
    <property type="component" value="Unassembled WGS sequence"/>
</dbReference>
<keyword evidence="1" id="KW-0677">Repeat</keyword>
<reference evidence="3 4" key="1">
    <citation type="submission" date="2018-06" db="EMBL/GenBank/DDBJ databases">
        <title>Comparative genomics reveals the genomic features of Rhizophagus irregularis, R. cerebriforme, R. diaphanum and Gigaspora rosea, and their symbiotic lifestyle signature.</title>
        <authorList>
            <person name="Morin E."/>
            <person name="San Clemente H."/>
            <person name="Chen E.C.H."/>
            <person name="De La Providencia I."/>
            <person name="Hainaut M."/>
            <person name="Kuo A."/>
            <person name="Kohler A."/>
            <person name="Murat C."/>
            <person name="Tang N."/>
            <person name="Roy S."/>
            <person name="Loubradou J."/>
            <person name="Henrissat B."/>
            <person name="Grigoriev I.V."/>
            <person name="Corradi N."/>
            <person name="Roux C."/>
            <person name="Martin F.M."/>
        </authorList>
    </citation>
    <scope>NUCLEOTIDE SEQUENCE [LARGE SCALE GENOMIC DNA]</scope>
    <source>
        <strain evidence="3 4">DAOM 194757</strain>
    </source>
</reference>
<dbReference type="Gene3D" id="1.25.40.10">
    <property type="entry name" value="Tetratricopeptide repeat domain"/>
    <property type="match status" value="1"/>
</dbReference>
<dbReference type="Pfam" id="PF07719">
    <property type="entry name" value="TPR_2"/>
    <property type="match status" value="1"/>
</dbReference>
<dbReference type="EMBL" id="QKWP01003927">
    <property type="protein sequence ID" value="RIB00584.1"/>
    <property type="molecule type" value="Genomic_DNA"/>
</dbReference>
<keyword evidence="4" id="KW-1185">Reference proteome</keyword>
<evidence type="ECO:0000256" key="2">
    <source>
        <dbReference type="ARBA" id="ARBA00022803"/>
    </source>
</evidence>
<evidence type="ECO:0000313" key="4">
    <source>
        <dbReference type="Proteomes" id="UP000266673"/>
    </source>
</evidence>
<keyword evidence="2" id="KW-0802">TPR repeat</keyword>
<evidence type="ECO:0000313" key="3">
    <source>
        <dbReference type="EMBL" id="RIB00584.1"/>
    </source>
</evidence>
<gene>
    <name evidence="3" type="ORF">C2G38_2233758</name>
</gene>
<evidence type="ECO:0000256" key="1">
    <source>
        <dbReference type="ARBA" id="ARBA00022737"/>
    </source>
</evidence>
<comment type="caution">
    <text evidence="3">The sequence shown here is derived from an EMBL/GenBank/DDBJ whole genome shotgun (WGS) entry which is preliminary data.</text>
</comment>
<proteinExistence type="predicted"/>
<dbReference type="OrthoDB" id="428342at2759"/>
<sequence length="74" mass="8843">MGKYDKVFEDLTRLLEIEPDSTIALRYRAEINYMMKRYNESIADLKELLRIKPNNVWAKKVYESVEGFQLLQLT</sequence>
<dbReference type="SUPFAM" id="SSF48452">
    <property type="entry name" value="TPR-like"/>
    <property type="match status" value="1"/>
</dbReference>
<dbReference type="InterPro" id="IPR013105">
    <property type="entry name" value="TPR_2"/>
</dbReference>
<dbReference type="InterPro" id="IPR011990">
    <property type="entry name" value="TPR-like_helical_dom_sf"/>
</dbReference>
<dbReference type="AlphaFoldDB" id="A0A397TS15"/>
<accession>A0A397TS15</accession>